<name>A0A0N5AZB1_9BILA</name>
<protein>
    <submittedName>
        <fullName evidence="2">Phage protein</fullName>
    </submittedName>
</protein>
<dbReference type="Proteomes" id="UP000046393">
    <property type="component" value="Unplaced"/>
</dbReference>
<organism evidence="1 2">
    <name type="scientific">Syphacia muris</name>
    <dbReference type="NCBI Taxonomy" id="451379"/>
    <lineage>
        <taxon>Eukaryota</taxon>
        <taxon>Metazoa</taxon>
        <taxon>Ecdysozoa</taxon>
        <taxon>Nematoda</taxon>
        <taxon>Chromadorea</taxon>
        <taxon>Rhabditida</taxon>
        <taxon>Spirurina</taxon>
        <taxon>Oxyuridomorpha</taxon>
        <taxon>Oxyuroidea</taxon>
        <taxon>Oxyuridae</taxon>
        <taxon>Syphacia</taxon>
    </lineage>
</organism>
<dbReference type="AlphaFoldDB" id="A0A0N5AZB1"/>
<sequence>MQFTPDGRTPGMFIRRQGECYYINNNGAGGMFFYYYGEELVQDLNANKAVKKRLIVTAVGGPGKGEVCCTDAINLQILLQLNRRIYSEA</sequence>
<evidence type="ECO:0000313" key="1">
    <source>
        <dbReference type="Proteomes" id="UP000046393"/>
    </source>
</evidence>
<proteinExistence type="predicted"/>
<reference evidence="2" key="1">
    <citation type="submission" date="2017-02" db="UniProtKB">
        <authorList>
            <consortium name="WormBaseParasite"/>
        </authorList>
    </citation>
    <scope>IDENTIFICATION</scope>
</reference>
<dbReference type="WBParaSite" id="SMUV_0001033401-mRNA-1">
    <property type="protein sequence ID" value="SMUV_0001033401-mRNA-1"/>
    <property type="gene ID" value="SMUV_0001033401"/>
</dbReference>
<evidence type="ECO:0000313" key="2">
    <source>
        <dbReference type="WBParaSite" id="SMUV_0001033401-mRNA-1"/>
    </source>
</evidence>
<accession>A0A0N5AZB1</accession>
<keyword evidence="1" id="KW-1185">Reference proteome</keyword>